<gene>
    <name evidence="1" type="ORF">ACA1_149760</name>
</gene>
<dbReference type="EMBL" id="KB007870">
    <property type="protein sequence ID" value="ELR22788.1"/>
    <property type="molecule type" value="Genomic_DNA"/>
</dbReference>
<accession>L8HDF1</accession>
<dbReference type="Proteomes" id="UP000011083">
    <property type="component" value="Unassembled WGS sequence"/>
</dbReference>
<dbReference type="GeneID" id="14923747"/>
<dbReference type="RefSeq" id="XP_004351565.1">
    <property type="nucleotide sequence ID" value="XM_004351513.1"/>
</dbReference>
<keyword evidence="2" id="KW-1185">Reference proteome</keyword>
<evidence type="ECO:0000313" key="1">
    <source>
        <dbReference type="EMBL" id="ELR22788.1"/>
    </source>
</evidence>
<name>L8HDF1_ACACF</name>
<evidence type="ECO:0000313" key="2">
    <source>
        <dbReference type="Proteomes" id="UP000011083"/>
    </source>
</evidence>
<dbReference type="AlphaFoldDB" id="L8HDF1"/>
<proteinExistence type="predicted"/>
<protein>
    <submittedName>
        <fullName evidence="1">Uncharacterized protein</fullName>
    </submittedName>
</protein>
<dbReference type="KEGG" id="acan:ACA1_149760"/>
<reference evidence="1 2" key="1">
    <citation type="journal article" date="2013" name="Genome Biol.">
        <title>Genome of Acanthamoeba castellanii highlights extensive lateral gene transfer and early evolution of tyrosine kinase signaling.</title>
        <authorList>
            <person name="Clarke M."/>
            <person name="Lohan A.J."/>
            <person name="Liu B."/>
            <person name="Lagkouvardos I."/>
            <person name="Roy S."/>
            <person name="Zafar N."/>
            <person name="Bertelli C."/>
            <person name="Schilde C."/>
            <person name="Kianianmomeni A."/>
            <person name="Burglin T.R."/>
            <person name="Frech C."/>
            <person name="Turcotte B."/>
            <person name="Kopec K.O."/>
            <person name="Synnott J.M."/>
            <person name="Choo C."/>
            <person name="Paponov I."/>
            <person name="Finkler A."/>
            <person name="Soon Heng Tan C."/>
            <person name="Hutchins A.P."/>
            <person name="Weinmeier T."/>
            <person name="Rattei T."/>
            <person name="Chu J.S."/>
            <person name="Gimenez G."/>
            <person name="Irimia M."/>
            <person name="Rigden D.J."/>
            <person name="Fitzpatrick D.A."/>
            <person name="Lorenzo-Morales J."/>
            <person name="Bateman A."/>
            <person name="Chiu C.H."/>
            <person name="Tang P."/>
            <person name="Hegemann P."/>
            <person name="Fromm H."/>
            <person name="Raoult D."/>
            <person name="Greub G."/>
            <person name="Miranda-Saavedra D."/>
            <person name="Chen N."/>
            <person name="Nash P."/>
            <person name="Ginger M.L."/>
            <person name="Horn M."/>
            <person name="Schaap P."/>
            <person name="Caler L."/>
            <person name="Loftus B."/>
        </authorList>
    </citation>
    <scope>NUCLEOTIDE SEQUENCE [LARGE SCALE GENOMIC DNA]</scope>
    <source>
        <strain evidence="1 2">Neff</strain>
    </source>
</reference>
<organism evidence="1 2">
    <name type="scientific">Acanthamoeba castellanii (strain ATCC 30010 / Neff)</name>
    <dbReference type="NCBI Taxonomy" id="1257118"/>
    <lineage>
        <taxon>Eukaryota</taxon>
        <taxon>Amoebozoa</taxon>
        <taxon>Discosea</taxon>
        <taxon>Longamoebia</taxon>
        <taxon>Centramoebida</taxon>
        <taxon>Acanthamoebidae</taxon>
        <taxon>Acanthamoeba</taxon>
    </lineage>
</organism>
<dbReference type="VEuPathDB" id="AmoebaDB:ACA1_149760"/>
<sequence>MLVQDIAKFPKLMAYKKPSLIKRWNLKWEQEQELEQEQEQGQKPTTLTLTNCLTLGHFPLSTLVLMWIGVNTKLCLSNLYNF</sequence>